<evidence type="ECO:0000313" key="2">
    <source>
        <dbReference type="EMBL" id="KAH7310870.1"/>
    </source>
</evidence>
<dbReference type="Proteomes" id="UP000813444">
    <property type="component" value="Unassembled WGS sequence"/>
</dbReference>
<proteinExistence type="predicted"/>
<sequence length="451" mass="49701">MADSGRDNETGQGVPPPRPPEISVISSSPNVTVLSNRPEFQEGLIASSDHMPPGAVAFVFRGQTAHLDLNLDRPDRPDRRFALSWGEVQTAAHEQQVKNSIAKAKRLESHLLRPRTSDQENKANETEDELERDPYADLMDGVEAAESADANGAANGHEHGARRRRRPNLPSWVKTARRKEQRRLAQERREEAQAQAAANRSGAGRANLAPPSGSQLRGRSQGQRHGAGKPSYGAKSTGLPDHSLPLKMEVEAEEADDREIKEETMADTADNGVLEERSSSLTCGYCGKKGHALVHCIVPLAKEPLHGCAVCNTKAHDLGRCNLFNAMTLAAKFDLVVTQRANMQPFFISKETPWHKLAYNYLVANGDKKIHLPFSGTLLTRMAQLGDTDHRVMPYRERLDGGYIDRSLLKPETDGKLTALEQLCNKHPYRRPSGVRSKAAVWSTGNTADRQ</sequence>
<feature type="region of interest" description="Disordered" evidence="1">
    <location>
        <begin position="431"/>
        <end position="451"/>
    </location>
</feature>
<feature type="compositionally biased region" description="Basic and acidic residues" evidence="1">
    <location>
        <begin position="108"/>
        <end position="125"/>
    </location>
</feature>
<evidence type="ECO:0000313" key="3">
    <source>
        <dbReference type="Proteomes" id="UP000813444"/>
    </source>
</evidence>
<name>A0A8K0SFP1_9HYPO</name>
<feature type="compositionally biased region" description="Polar residues" evidence="1">
    <location>
        <begin position="212"/>
        <end position="223"/>
    </location>
</feature>
<accession>A0A8K0SFP1</accession>
<keyword evidence="3" id="KW-1185">Reference proteome</keyword>
<dbReference type="EMBL" id="JAGPNK010000012">
    <property type="protein sequence ID" value="KAH7310870.1"/>
    <property type="molecule type" value="Genomic_DNA"/>
</dbReference>
<feature type="compositionally biased region" description="Basic and acidic residues" evidence="1">
    <location>
        <begin position="182"/>
        <end position="192"/>
    </location>
</feature>
<gene>
    <name evidence="2" type="ORF">B0I35DRAFT_482148</name>
</gene>
<dbReference type="AlphaFoldDB" id="A0A8K0SFP1"/>
<feature type="compositionally biased region" description="Low complexity" evidence="1">
    <location>
        <begin position="193"/>
        <end position="209"/>
    </location>
</feature>
<protein>
    <submittedName>
        <fullName evidence="2">Uncharacterized protein</fullName>
    </submittedName>
</protein>
<feature type="region of interest" description="Disordered" evidence="1">
    <location>
        <begin position="108"/>
        <end position="135"/>
    </location>
</feature>
<feature type="region of interest" description="Disordered" evidence="1">
    <location>
        <begin position="1"/>
        <end position="30"/>
    </location>
</feature>
<comment type="caution">
    <text evidence="2">The sequence shown here is derived from an EMBL/GenBank/DDBJ whole genome shotgun (WGS) entry which is preliminary data.</text>
</comment>
<reference evidence="2" key="1">
    <citation type="journal article" date="2021" name="Nat. Commun.">
        <title>Genetic determinants of endophytism in the Arabidopsis root mycobiome.</title>
        <authorList>
            <person name="Mesny F."/>
            <person name="Miyauchi S."/>
            <person name="Thiergart T."/>
            <person name="Pickel B."/>
            <person name="Atanasova L."/>
            <person name="Karlsson M."/>
            <person name="Huettel B."/>
            <person name="Barry K.W."/>
            <person name="Haridas S."/>
            <person name="Chen C."/>
            <person name="Bauer D."/>
            <person name="Andreopoulos W."/>
            <person name="Pangilinan J."/>
            <person name="LaButti K."/>
            <person name="Riley R."/>
            <person name="Lipzen A."/>
            <person name="Clum A."/>
            <person name="Drula E."/>
            <person name="Henrissat B."/>
            <person name="Kohler A."/>
            <person name="Grigoriev I.V."/>
            <person name="Martin F.M."/>
            <person name="Hacquard S."/>
        </authorList>
    </citation>
    <scope>NUCLEOTIDE SEQUENCE</scope>
    <source>
        <strain evidence="2">MPI-CAGE-CH-0235</strain>
    </source>
</reference>
<feature type="region of interest" description="Disordered" evidence="1">
    <location>
        <begin position="152"/>
        <end position="245"/>
    </location>
</feature>
<organism evidence="2 3">
    <name type="scientific">Stachybotrys elegans</name>
    <dbReference type="NCBI Taxonomy" id="80388"/>
    <lineage>
        <taxon>Eukaryota</taxon>
        <taxon>Fungi</taxon>
        <taxon>Dikarya</taxon>
        <taxon>Ascomycota</taxon>
        <taxon>Pezizomycotina</taxon>
        <taxon>Sordariomycetes</taxon>
        <taxon>Hypocreomycetidae</taxon>
        <taxon>Hypocreales</taxon>
        <taxon>Stachybotryaceae</taxon>
        <taxon>Stachybotrys</taxon>
    </lineage>
</organism>
<evidence type="ECO:0000256" key="1">
    <source>
        <dbReference type="SAM" id="MobiDB-lite"/>
    </source>
</evidence>